<name>A0A8B8AFI0_CRAVI</name>
<feature type="compositionally biased region" description="Acidic residues" evidence="10">
    <location>
        <begin position="51"/>
        <end position="60"/>
    </location>
</feature>
<reference evidence="12" key="1">
    <citation type="submission" date="2025-08" db="UniProtKB">
        <authorList>
            <consortium name="RefSeq"/>
        </authorList>
    </citation>
    <scope>IDENTIFICATION</scope>
    <source>
        <tissue evidence="12">Whole sample</tissue>
    </source>
</reference>
<protein>
    <recommendedName>
        <fullName evidence="3">Centrosomal protein of 162 kDa</fullName>
    </recommendedName>
</protein>
<feature type="compositionally biased region" description="Basic and acidic residues" evidence="10">
    <location>
        <begin position="407"/>
        <end position="416"/>
    </location>
</feature>
<feature type="compositionally biased region" description="Basic and acidic residues" evidence="10">
    <location>
        <begin position="584"/>
        <end position="618"/>
    </location>
</feature>
<keyword evidence="7 9" id="KW-0175">Coiled coil</keyword>
<evidence type="ECO:0000256" key="1">
    <source>
        <dbReference type="ARBA" id="ARBA00004114"/>
    </source>
</evidence>
<dbReference type="Proteomes" id="UP000694844">
    <property type="component" value="Chromosome 6"/>
</dbReference>
<feature type="coiled-coil region" evidence="9">
    <location>
        <begin position="1379"/>
        <end position="1438"/>
    </location>
</feature>
<feature type="compositionally biased region" description="Basic and acidic residues" evidence="10">
    <location>
        <begin position="424"/>
        <end position="441"/>
    </location>
</feature>
<feature type="compositionally biased region" description="Basic and acidic residues" evidence="10">
    <location>
        <begin position="1238"/>
        <end position="1257"/>
    </location>
</feature>
<proteinExistence type="inferred from homology"/>
<evidence type="ECO:0000256" key="10">
    <source>
        <dbReference type="SAM" id="MobiDB-lite"/>
    </source>
</evidence>
<keyword evidence="8" id="KW-0206">Cytoskeleton</keyword>
<dbReference type="PANTHER" id="PTHR34031">
    <property type="entry name" value="CENTROSOMAL PROTEIN OF 162 KDA"/>
    <property type="match status" value="1"/>
</dbReference>
<evidence type="ECO:0000256" key="8">
    <source>
        <dbReference type="ARBA" id="ARBA00023212"/>
    </source>
</evidence>
<feature type="coiled-coil region" evidence="9">
    <location>
        <begin position="712"/>
        <end position="761"/>
    </location>
</feature>
<feature type="region of interest" description="Disordered" evidence="10">
    <location>
        <begin position="402"/>
        <end position="657"/>
    </location>
</feature>
<feature type="compositionally biased region" description="Basic and acidic residues" evidence="10">
    <location>
        <begin position="496"/>
        <end position="513"/>
    </location>
</feature>
<evidence type="ECO:0000256" key="4">
    <source>
        <dbReference type="ARBA" id="ARBA00022490"/>
    </source>
</evidence>
<dbReference type="GO" id="GO:0005879">
    <property type="term" value="C:axonemal microtubule"/>
    <property type="evidence" value="ECO:0007669"/>
    <property type="project" value="TreeGrafter"/>
</dbReference>
<dbReference type="GeneID" id="111100875"/>
<dbReference type="PANTHER" id="PTHR34031:SF1">
    <property type="entry name" value="CENTROSOMAL PROTEIN OF 162 KDA"/>
    <property type="match status" value="1"/>
</dbReference>
<keyword evidence="5" id="KW-0493">Microtubule</keyword>
<feature type="region of interest" description="Disordered" evidence="10">
    <location>
        <begin position="23"/>
        <end position="186"/>
    </location>
</feature>
<evidence type="ECO:0000256" key="7">
    <source>
        <dbReference type="ARBA" id="ARBA00023054"/>
    </source>
</evidence>
<keyword evidence="6" id="KW-0970">Cilium biogenesis/degradation</keyword>
<evidence type="ECO:0000313" key="12">
    <source>
        <dbReference type="RefSeq" id="XP_022288719.1"/>
    </source>
</evidence>
<dbReference type="KEGG" id="cvn:111100875"/>
<evidence type="ECO:0000256" key="5">
    <source>
        <dbReference type="ARBA" id="ARBA00022701"/>
    </source>
</evidence>
<keyword evidence="11" id="KW-1185">Reference proteome</keyword>
<comment type="subcellular location">
    <subcellularLocation>
        <location evidence="1">Cytoplasm</location>
        <location evidence="1">Cytoskeleton</location>
        <location evidence="1">Microtubule organizing center</location>
        <location evidence="1">Centrosome</location>
        <location evidence="1">Centriole</location>
    </subcellularLocation>
</comment>
<gene>
    <name evidence="12" type="primary">LOC111100875</name>
</gene>
<evidence type="ECO:0000256" key="6">
    <source>
        <dbReference type="ARBA" id="ARBA00022794"/>
    </source>
</evidence>
<feature type="coiled-coil region" evidence="9">
    <location>
        <begin position="1271"/>
        <end position="1331"/>
    </location>
</feature>
<feature type="compositionally biased region" description="Polar residues" evidence="10">
    <location>
        <begin position="316"/>
        <end position="327"/>
    </location>
</feature>
<dbReference type="GO" id="GO:0060271">
    <property type="term" value="P:cilium assembly"/>
    <property type="evidence" value="ECO:0007669"/>
    <property type="project" value="TreeGrafter"/>
</dbReference>
<comment type="similarity">
    <text evidence="2">Belongs to the CEP162 family.</text>
</comment>
<keyword evidence="4" id="KW-0963">Cytoplasm</keyword>
<feature type="region of interest" description="Disordered" evidence="10">
    <location>
        <begin position="1221"/>
        <end position="1257"/>
    </location>
</feature>
<dbReference type="RefSeq" id="XP_022288719.1">
    <property type="nucleotide sequence ID" value="XM_022433011.1"/>
</dbReference>
<feature type="coiled-coil region" evidence="9">
    <location>
        <begin position="1062"/>
        <end position="1111"/>
    </location>
</feature>
<feature type="compositionally biased region" description="Basic and acidic residues" evidence="10">
    <location>
        <begin position="141"/>
        <end position="162"/>
    </location>
</feature>
<evidence type="ECO:0000256" key="2">
    <source>
        <dbReference type="ARBA" id="ARBA00009485"/>
    </source>
</evidence>
<sequence>MARRSKMSKKEFDDQFEAFLKDSMSSEESMDSARVSKYLNPARKEKKWWAEEDEEGEEESDIGRGLTASGKSFFKKKKPEPETSTPIREDQTTSIRDKKPDLDSSDDGKKMASPAERRTKNKREMKAKGVRGKPDISMSKDSLEDISEKSEEESGKHSDKKGLAGSRGSMEHSSGHNGKSGRATIPGMETLDEIAEKEKFFQDLENAAGETLDYSRMNRDLSQSATTMSPEGAAKAAATLAALEDIEQEERAPMTHPKSEPITDQDPSVQKPSMLSKVSLMDSMDSTMNTTGSPKVGGTLQEPRRSEGLDDVDGQINVQSTPGSLKTGTGEFNARVSGFMGTNTSNEIEALHKALREVGLSPTIKNDSQGLDTSTANNTDLLQKILSAEPEKGKHRTVEEVLQEMDNIEKRNRSQTEEDVQLLSEKKKTPAESERKMEELRGFGLSPIQQEQPSPQGIDPSPRGFDPSPRGFDQSHTEDTEMYQPVTQIKGSKVKSISERGRTKKKDSKEKTKTKSKKMSPSSPGRSLSPRSSPRRWMSPRSNTARLDERSRSLSPSKPGATLKNKYSHIKSSGYGQQSPGRTPSKERPASAKERGTLRAESKGAHHREKNGAQERTRKKERRPRGRQEQTWSPVDISRQKVLGSESPKASLGHQAGLDSQLRTSIESFAAYISDHFSPTRGVPRAKYSEDEPSLAASWKGDKSADGLPTNLEELQKAVISERKENHRLKEELERMVRLQGQELEKQKLKYEEEIHKLKQENYVLAAKVPGDKEELRKQILNGASGGISSEQMENLKQDLREQESLIAGYQQENQRMYDQVKALQKQAKVTEERMFTENQRLQAELTNLRAKTGEDGDIPLNKTRALAPNRASVDLNVVSGVGQIAELEAELRELKRRDVTMKRELEIAQRTKIEMDQQMDKLIKERELLHDKLEKASYPEDVRKLEDKYKEEVDRLNRKLKWYGENQKLLDQDAKKLKAREEEISKLKSRIQDLQSETGKRLEENKMRTTERAKDAKKILDLQRQVKEMEQILRRRHPNSLPSLMMTAAVIPEEQEKSPLVTVLEGRVRKLEQEIEERDREEDKMLRAVEQKYNNIKIKYEERIRDLETQLAAYHRPDDQNLQSYEHPHTHAVALQQELDATRDRFKRQVADLEERVSQLNAQLQQAQRSQDGPKSEVQAIKEKEVELSSRLQLLQLELNSKNHDLQVLHKSLERLRKEKQNNIVQGLSQDKRKKKSKEELEAERETEAPDTRKEACDHSNEICRLVQENEGLRAKMDELQLEAEHSRLKVHKVQAEHEAYIRKSRENYEEKIEALCQSHQKEMKQMLAEQALEHSASKTAQLHSKVNAQEVMIQHLKTQLCAAQEELEQMSILKIKEASHVTRIEKLQEELREAKKHHSPGMKHFEQIEDKILSIEKKHENRERELQQMIQKSKDAHTQELEQQTQKWKQVVEVKNREIQNFRVELDAILDVLRLLQKQGVVLPVRTSHTYS</sequence>
<evidence type="ECO:0000256" key="9">
    <source>
        <dbReference type="SAM" id="Coils"/>
    </source>
</evidence>
<accession>A0A8B8AFI0</accession>
<dbReference type="OrthoDB" id="2157184at2759"/>
<feature type="region of interest" description="Disordered" evidence="10">
    <location>
        <begin position="222"/>
        <end position="330"/>
    </location>
</feature>
<feature type="coiled-coil region" evidence="9">
    <location>
        <begin position="793"/>
        <end position="852"/>
    </location>
</feature>
<feature type="compositionally biased region" description="Low complexity" evidence="10">
    <location>
        <begin position="519"/>
        <end position="542"/>
    </location>
</feature>
<feature type="region of interest" description="Disordered" evidence="10">
    <location>
        <begin position="677"/>
        <end position="708"/>
    </location>
</feature>
<evidence type="ECO:0000313" key="11">
    <source>
        <dbReference type="Proteomes" id="UP000694844"/>
    </source>
</evidence>
<evidence type="ECO:0000256" key="3">
    <source>
        <dbReference type="ARBA" id="ARBA00021406"/>
    </source>
</evidence>
<feature type="compositionally biased region" description="Polar residues" evidence="10">
    <location>
        <begin position="284"/>
        <end position="293"/>
    </location>
</feature>
<feature type="compositionally biased region" description="Basic and acidic residues" evidence="10">
    <location>
        <begin position="87"/>
        <end position="127"/>
    </location>
</feature>
<feature type="compositionally biased region" description="Polar residues" evidence="10">
    <location>
        <begin position="570"/>
        <end position="582"/>
    </location>
</feature>
<organism evidence="11 12">
    <name type="scientific">Crassostrea virginica</name>
    <name type="common">Eastern oyster</name>
    <dbReference type="NCBI Taxonomy" id="6565"/>
    <lineage>
        <taxon>Eukaryota</taxon>
        <taxon>Metazoa</taxon>
        <taxon>Spiralia</taxon>
        <taxon>Lophotrochozoa</taxon>
        <taxon>Mollusca</taxon>
        <taxon>Bivalvia</taxon>
        <taxon>Autobranchia</taxon>
        <taxon>Pteriomorphia</taxon>
        <taxon>Ostreida</taxon>
        <taxon>Ostreoidea</taxon>
        <taxon>Ostreidae</taxon>
        <taxon>Crassostrea</taxon>
    </lineage>
</organism>
<dbReference type="InterPro" id="IPR038774">
    <property type="entry name" value="CEP162-like"/>
</dbReference>
<feature type="compositionally biased region" description="Basic and acidic residues" evidence="10">
    <location>
        <begin position="249"/>
        <end position="261"/>
    </location>
</feature>
<feature type="compositionally biased region" description="Low complexity" evidence="10">
    <location>
        <begin position="233"/>
        <end position="243"/>
    </location>
</feature>
<dbReference type="GO" id="GO:0005814">
    <property type="term" value="C:centriole"/>
    <property type="evidence" value="ECO:0007669"/>
    <property type="project" value="UniProtKB-SubCell"/>
</dbReference>
<feature type="coiled-coil region" evidence="9">
    <location>
        <begin position="878"/>
        <end position="998"/>
    </location>
</feature>